<feature type="domain" description="Glucose-methanol-choline oxidoreductase N-terminal" evidence="2">
    <location>
        <begin position="124"/>
        <end position="138"/>
    </location>
</feature>
<dbReference type="PROSITE" id="PS00624">
    <property type="entry name" value="GMC_OXRED_2"/>
    <property type="match status" value="1"/>
</dbReference>
<protein>
    <recommendedName>
        <fullName evidence="2">Glucose-methanol-choline oxidoreductase N-terminal domain-containing protein</fullName>
    </recommendedName>
</protein>
<gene>
    <name evidence="3" type="ORF">LSINAPIS_LOCUS9796</name>
</gene>
<dbReference type="Pfam" id="PF00732">
    <property type="entry name" value="GMC_oxred_N"/>
    <property type="match status" value="1"/>
</dbReference>
<evidence type="ECO:0000313" key="3">
    <source>
        <dbReference type="EMBL" id="VVC98778.1"/>
    </source>
</evidence>
<evidence type="ECO:0000256" key="1">
    <source>
        <dbReference type="ARBA" id="ARBA00010790"/>
    </source>
</evidence>
<organism evidence="3 4">
    <name type="scientific">Leptidea sinapis</name>
    <dbReference type="NCBI Taxonomy" id="189913"/>
    <lineage>
        <taxon>Eukaryota</taxon>
        <taxon>Metazoa</taxon>
        <taxon>Ecdysozoa</taxon>
        <taxon>Arthropoda</taxon>
        <taxon>Hexapoda</taxon>
        <taxon>Insecta</taxon>
        <taxon>Pterygota</taxon>
        <taxon>Neoptera</taxon>
        <taxon>Endopterygota</taxon>
        <taxon>Lepidoptera</taxon>
        <taxon>Glossata</taxon>
        <taxon>Ditrysia</taxon>
        <taxon>Papilionoidea</taxon>
        <taxon>Pieridae</taxon>
        <taxon>Dismorphiinae</taxon>
        <taxon>Leptidea</taxon>
    </lineage>
</organism>
<dbReference type="Gene3D" id="3.30.560.10">
    <property type="entry name" value="Glucose Oxidase, domain 3"/>
    <property type="match status" value="1"/>
</dbReference>
<keyword evidence="4" id="KW-1185">Reference proteome</keyword>
<dbReference type="GO" id="GO:0050660">
    <property type="term" value="F:flavin adenine dinucleotide binding"/>
    <property type="evidence" value="ECO:0007669"/>
    <property type="project" value="InterPro"/>
</dbReference>
<dbReference type="Proteomes" id="UP000324832">
    <property type="component" value="Unassembled WGS sequence"/>
</dbReference>
<dbReference type="EMBL" id="FZQP02003778">
    <property type="protein sequence ID" value="VVC98778.1"/>
    <property type="molecule type" value="Genomic_DNA"/>
</dbReference>
<evidence type="ECO:0000313" key="4">
    <source>
        <dbReference type="Proteomes" id="UP000324832"/>
    </source>
</evidence>
<dbReference type="AlphaFoldDB" id="A0A5E4QM94"/>
<dbReference type="Gene3D" id="3.50.50.60">
    <property type="entry name" value="FAD/NAD(P)-binding domain"/>
    <property type="match status" value="1"/>
</dbReference>
<dbReference type="PANTHER" id="PTHR11552">
    <property type="entry name" value="GLUCOSE-METHANOL-CHOLINE GMC OXIDOREDUCTASE"/>
    <property type="match status" value="1"/>
</dbReference>
<sequence length="387" mass="43643">MESEFDSPCLATGLCDESQTPMHLKQIDSDNELMQVFKRASARLADRHTVFRKATATIRDGRRHQAFDAYLKPALNRPNLHVMLKTQAISVRFEKKVAESVYILEDHKYLNNIFADKEIILSAGAIKTPQILMLSGIGPKDLLRRLKIAPISENPHVGRNFHDHMNVPLYVSIKKPLSITLSKVFTLTTAWDYFWNGQGLLSFPPVAGVEYKNTSALMLFSMGSTSERLLRELSNYRPQVFRDIFPFHNDSHKEGFVFLATCVQPRSRGSVTVNDVSTTVPVAQFVVRSACSARSRSERSERGCTGPGRNVACLCGDTPGRNSWLCRREGKRWTQPTITSAHHFFWLNLNLSSLMSADYPVRSPPDEYLECVIRETAVTGHHASGTW</sequence>
<dbReference type="InterPro" id="IPR000172">
    <property type="entry name" value="GMC_OxRdtase_N"/>
</dbReference>
<dbReference type="GO" id="GO:0016614">
    <property type="term" value="F:oxidoreductase activity, acting on CH-OH group of donors"/>
    <property type="evidence" value="ECO:0007669"/>
    <property type="project" value="InterPro"/>
</dbReference>
<accession>A0A5E4QM94</accession>
<evidence type="ECO:0000259" key="2">
    <source>
        <dbReference type="PROSITE" id="PS00624"/>
    </source>
</evidence>
<dbReference type="InterPro" id="IPR012132">
    <property type="entry name" value="GMC_OxRdtase"/>
</dbReference>
<dbReference type="PANTHER" id="PTHR11552:SF188">
    <property type="entry name" value="NEITHER INACTIVATION NOR AFTERPOTENTIAL PROTEIN G"/>
    <property type="match status" value="1"/>
</dbReference>
<name>A0A5E4QM94_9NEOP</name>
<comment type="similarity">
    <text evidence="1">Belongs to the GMC oxidoreductase family.</text>
</comment>
<dbReference type="InterPro" id="IPR036188">
    <property type="entry name" value="FAD/NAD-bd_sf"/>
</dbReference>
<dbReference type="SUPFAM" id="SSF51905">
    <property type="entry name" value="FAD/NAD(P)-binding domain"/>
    <property type="match status" value="1"/>
</dbReference>
<proteinExistence type="inferred from homology"/>
<reference evidence="3 4" key="1">
    <citation type="submission" date="2017-07" db="EMBL/GenBank/DDBJ databases">
        <authorList>
            <person name="Talla V."/>
            <person name="Backstrom N."/>
        </authorList>
    </citation>
    <scope>NUCLEOTIDE SEQUENCE [LARGE SCALE GENOMIC DNA]</scope>
</reference>